<accession>A0ABT1W9Y7</accession>
<dbReference type="Pfam" id="PF01522">
    <property type="entry name" value="Polysacc_deac_1"/>
    <property type="match status" value="1"/>
</dbReference>
<comment type="function">
    <text evidence="1">Is involved in generating a small heat-stable compound (Nod), an acylated oligomer of N-acetylglucosamine, that stimulates mitosis in various plant protoplasts.</text>
</comment>
<dbReference type="PANTHER" id="PTHR43123">
    <property type="entry name" value="POLYSACCHARIDE DEACETYLASE-RELATED"/>
    <property type="match status" value="1"/>
</dbReference>
<evidence type="ECO:0000256" key="3">
    <source>
        <dbReference type="ARBA" id="ARBA00020071"/>
    </source>
</evidence>
<sequence>MTRQSTAQDVRLYGARPLDATRQKIVWPGGARMALWIAPNLEFYELDPPINPSRNPWPRVRQDLLNYGRRDYGNRVGFTRVADLLSAQGFRASVSLSVALCDHYPEIITRCAELGWELFSHGIYNTRYLYGMTEDQIREIVRDSRETIRRYSGQTLKGWLSPALSTTETTADILAEEGLLYTLDYLHDDQPTPIRVRRGRLINVPYSLSVNDVPLLAMQGVSPEEYGATLRAQFDRLYQEGERYGTVMCVPIHPYLVGQPHCIGHLETFLDYVDRFDNVWRPTASEIAEWYLANYYDDHARREFG</sequence>
<comment type="similarity">
    <text evidence="2">Belongs to the polysaccharide deacetylase family.</text>
</comment>
<dbReference type="PROSITE" id="PS51677">
    <property type="entry name" value="NODB"/>
    <property type="match status" value="1"/>
</dbReference>
<dbReference type="Gene3D" id="3.20.20.370">
    <property type="entry name" value="Glycoside hydrolase/deacetylase"/>
    <property type="match status" value="1"/>
</dbReference>
<dbReference type="PANTHER" id="PTHR43123:SF4">
    <property type="entry name" value="POLYSACCHARIDE DEACETYLASE"/>
    <property type="match status" value="1"/>
</dbReference>
<evidence type="ECO:0000313" key="7">
    <source>
        <dbReference type="Proteomes" id="UP001524587"/>
    </source>
</evidence>
<protein>
    <recommendedName>
        <fullName evidence="3">Chitooligosaccharide deacetylase</fullName>
    </recommendedName>
    <alternativeName>
        <fullName evidence="4">Nodulation protein B</fullName>
    </alternativeName>
</protein>
<evidence type="ECO:0000256" key="4">
    <source>
        <dbReference type="ARBA" id="ARBA00032976"/>
    </source>
</evidence>
<feature type="domain" description="NodB homology" evidence="5">
    <location>
        <begin position="64"/>
        <end position="212"/>
    </location>
</feature>
<evidence type="ECO:0000259" key="5">
    <source>
        <dbReference type="PROSITE" id="PS51677"/>
    </source>
</evidence>
<evidence type="ECO:0000256" key="2">
    <source>
        <dbReference type="ARBA" id="ARBA00010973"/>
    </source>
</evidence>
<proteinExistence type="inferred from homology"/>
<dbReference type="EMBL" id="JAMSKV010000008">
    <property type="protein sequence ID" value="MCQ8278926.1"/>
    <property type="molecule type" value="Genomic_DNA"/>
</dbReference>
<dbReference type="CDD" id="cd10979">
    <property type="entry name" value="CE4_PuuE_like"/>
    <property type="match status" value="1"/>
</dbReference>
<dbReference type="RefSeq" id="WP_422864405.1">
    <property type="nucleotide sequence ID" value="NZ_JAMSKV010000008.1"/>
</dbReference>
<dbReference type="InterPro" id="IPR002509">
    <property type="entry name" value="NODB_dom"/>
</dbReference>
<dbReference type="InterPro" id="IPR011330">
    <property type="entry name" value="Glyco_hydro/deAcase_b/a-brl"/>
</dbReference>
<evidence type="ECO:0000256" key="1">
    <source>
        <dbReference type="ARBA" id="ARBA00003236"/>
    </source>
</evidence>
<organism evidence="6 7">
    <name type="scientific">Endosaccharibacter trunci</name>
    <dbReference type="NCBI Taxonomy" id="2812733"/>
    <lineage>
        <taxon>Bacteria</taxon>
        <taxon>Pseudomonadati</taxon>
        <taxon>Pseudomonadota</taxon>
        <taxon>Alphaproteobacteria</taxon>
        <taxon>Acetobacterales</taxon>
        <taxon>Acetobacteraceae</taxon>
        <taxon>Endosaccharibacter</taxon>
    </lineage>
</organism>
<evidence type="ECO:0000313" key="6">
    <source>
        <dbReference type="EMBL" id="MCQ8278926.1"/>
    </source>
</evidence>
<dbReference type="Proteomes" id="UP001524587">
    <property type="component" value="Unassembled WGS sequence"/>
</dbReference>
<dbReference type="SUPFAM" id="SSF88713">
    <property type="entry name" value="Glycoside hydrolase/deacetylase"/>
    <property type="match status" value="1"/>
</dbReference>
<name>A0ABT1W9Y7_9PROT</name>
<gene>
    <name evidence="6" type="ORF">NFI95_10760</name>
</gene>
<keyword evidence="7" id="KW-1185">Reference proteome</keyword>
<reference evidence="6 7" key="1">
    <citation type="submission" date="2022-06" db="EMBL/GenBank/DDBJ databases">
        <title>Endosaccharibacter gen. nov., sp. nov., endophytic bacteria isolated from sugarcane.</title>
        <authorList>
            <person name="Pitiwittayakul N."/>
            <person name="Yukphan P."/>
            <person name="Charoenyingcharoen P."/>
            <person name="Tanasupawat S."/>
        </authorList>
    </citation>
    <scope>NUCLEOTIDE SEQUENCE [LARGE SCALE GENOMIC DNA]</scope>
    <source>
        <strain evidence="6 7">KSS8</strain>
    </source>
</reference>
<comment type="caution">
    <text evidence="6">The sequence shown here is derived from an EMBL/GenBank/DDBJ whole genome shotgun (WGS) entry which is preliminary data.</text>
</comment>